<keyword evidence="3" id="KW-1185">Reference proteome</keyword>
<evidence type="ECO:0000256" key="1">
    <source>
        <dbReference type="SAM" id="MobiDB-lite"/>
    </source>
</evidence>
<gene>
    <name evidence="4" type="primary">si:ch211-142k18.1</name>
</gene>
<feature type="chain" id="PRO_5045703651" evidence="2">
    <location>
        <begin position="25"/>
        <end position="233"/>
    </location>
</feature>
<sequence>MGCWWCWLLVTLLWVSTITNPCLGQSGDSSDWGSGFDVSMTTLSSNKNTSSSQEPGDYPAGSETETRESWVKILPPKPVFHYKPEPDECSVHFSTSQASARRLKAQREELAYLKAIQHGNQAVVENLVQYIGAELGDEQRYEDVIEENIVGIREEQQSCNGVVQKVMEDLEGQLEGDVLEALTGIRKIKEESLTFEGLFQAAADIAKGLDTLSQTLHASFTKQLKDSLKTLHR</sequence>
<evidence type="ECO:0000256" key="2">
    <source>
        <dbReference type="SAM" id="SignalP"/>
    </source>
</evidence>
<feature type="signal peptide" evidence="2">
    <location>
        <begin position="1"/>
        <end position="24"/>
    </location>
</feature>
<dbReference type="GeneID" id="106608326"/>
<accession>A0ABM3F1F0</accession>
<reference evidence="4" key="1">
    <citation type="submission" date="2025-08" db="UniProtKB">
        <authorList>
            <consortium name="RefSeq"/>
        </authorList>
    </citation>
    <scope>IDENTIFICATION</scope>
</reference>
<protein>
    <submittedName>
        <fullName evidence="4">Uncharacterized protein si:ch211-142k18.1 isoform X1</fullName>
    </submittedName>
</protein>
<dbReference type="Proteomes" id="UP001652741">
    <property type="component" value="Chromosome ssa06"/>
</dbReference>
<proteinExistence type="predicted"/>
<name>A0ABM3F1F0_SALSA</name>
<dbReference type="RefSeq" id="XP_045577132.1">
    <property type="nucleotide sequence ID" value="XM_045721176.1"/>
</dbReference>
<keyword evidence="2" id="KW-0732">Signal</keyword>
<feature type="region of interest" description="Disordered" evidence="1">
    <location>
        <begin position="43"/>
        <end position="68"/>
    </location>
</feature>
<organism evidence="3 4">
    <name type="scientific">Salmo salar</name>
    <name type="common">Atlantic salmon</name>
    <dbReference type="NCBI Taxonomy" id="8030"/>
    <lineage>
        <taxon>Eukaryota</taxon>
        <taxon>Metazoa</taxon>
        <taxon>Chordata</taxon>
        <taxon>Craniata</taxon>
        <taxon>Vertebrata</taxon>
        <taxon>Euteleostomi</taxon>
        <taxon>Actinopterygii</taxon>
        <taxon>Neopterygii</taxon>
        <taxon>Teleostei</taxon>
        <taxon>Protacanthopterygii</taxon>
        <taxon>Salmoniformes</taxon>
        <taxon>Salmonidae</taxon>
        <taxon>Salmoninae</taxon>
        <taxon>Salmo</taxon>
    </lineage>
</organism>
<evidence type="ECO:0000313" key="4">
    <source>
        <dbReference type="RefSeq" id="XP_045577132.1"/>
    </source>
</evidence>
<evidence type="ECO:0000313" key="3">
    <source>
        <dbReference type="Proteomes" id="UP001652741"/>
    </source>
</evidence>
<feature type="compositionally biased region" description="Low complexity" evidence="1">
    <location>
        <begin position="43"/>
        <end position="52"/>
    </location>
</feature>